<proteinExistence type="predicted"/>
<protein>
    <submittedName>
        <fullName evidence="2">Unannotated protein</fullName>
    </submittedName>
</protein>
<dbReference type="InterPro" id="IPR008492">
    <property type="entry name" value="Rv2714-like"/>
</dbReference>
<dbReference type="EMBL" id="CAEZWP010000002">
    <property type="protein sequence ID" value="CAB4650674.1"/>
    <property type="molecule type" value="Genomic_DNA"/>
</dbReference>
<dbReference type="InterPro" id="IPR019151">
    <property type="entry name" value="Proteasome_assmbl_chaperone_2"/>
</dbReference>
<reference evidence="2" key="1">
    <citation type="submission" date="2020-05" db="EMBL/GenBank/DDBJ databases">
        <authorList>
            <person name="Chiriac C."/>
            <person name="Salcher M."/>
            <person name="Ghai R."/>
            <person name="Kavagutti S V."/>
        </authorList>
    </citation>
    <scope>NUCLEOTIDE SEQUENCE</scope>
</reference>
<dbReference type="EMBL" id="CAFBQE010000002">
    <property type="protein sequence ID" value="CAB5044061.1"/>
    <property type="molecule type" value="Genomic_DNA"/>
</dbReference>
<dbReference type="InterPro" id="IPR038389">
    <property type="entry name" value="PSMG2_sf"/>
</dbReference>
<evidence type="ECO:0000313" key="3">
    <source>
        <dbReference type="EMBL" id="CAB5039618.1"/>
    </source>
</evidence>
<dbReference type="EMBL" id="CAFAZY010000033">
    <property type="protein sequence ID" value="CAB4841306.1"/>
    <property type="molecule type" value="Genomic_DNA"/>
</dbReference>
<dbReference type="Gene3D" id="3.40.50.10900">
    <property type="entry name" value="PAC-like subunit"/>
    <property type="match status" value="1"/>
</dbReference>
<gene>
    <name evidence="1" type="ORF">UFOPK2265_00108</name>
    <name evidence="2" type="ORF">UFOPK3255_00381</name>
    <name evidence="3" type="ORF">UFOPK4248_00138</name>
    <name evidence="4" type="ORF">UFOPK4284_00065</name>
</gene>
<dbReference type="PIRSF" id="PIRSF028754">
    <property type="entry name" value="UCP028754"/>
    <property type="match status" value="1"/>
</dbReference>
<dbReference type="EMBL" id="CAFBQB010000010">
    <property type="protein sequence ID" value="CAB5039618.1"/>
    <property type="molecule type" value="Genomic_DNA"/>
</dbReference>
<evidence type="ECO:0000313" key="4">
    <source>
        <dbReference type="EMBL" id="CAB5044061.1"/>
    </source>
</evidence>
<dbReference type="SUPFAM" id="SSF159659">
    <property type="entry name" value="Cgl1923-like"/>
    <property type="match status" value="1"/>
</dbReference>
<evidence type="ECO:0000313" key="2">
    <source>
        <dbReference type="EMBL" id="CAB4841306.1"/>
    </source>
</evidence>
<evidence type="ECO:0000313" key="1">
    <source>
        <dbReference type="EMBL" id="CAB4650674.1"/>
    </source>
</evidence>
<accession>A0A6J7B6X4</accession>
<dbReference type="AlphaFoldDB" id="A0A6J7B6X4"/>
<dbReference type="Pfam" id="PF09754">
    <property type="entry name" value="PAC2"/>
    <property type="match status" value="1"/>
</dbReference>
<sequence>MVIAFSGWNDAGEAATGALDHLIAAWRDDSSEILPQLIADVDPEDFYDFQVNRPQVFTDESDSRKITWPTTEVYGLVLPHLDHDLVIVKGVEPSMRWKSFTRELLDLADDCEVSMILTMGSLLADIPHSRPITVNITAANPKIATRLDVEISTYEGSTGILGVIHDGCQRRGIDAVSLWVPVPHYASNAPSPKASLALIHALEDFLTIAIPQDELALASDAWEVEINTLAKDDNDVAEYIKNLEESKDAADIPEISGDMIAKEFERYLRRRSQD</sequence>
<organism evidence="2">
    <name type="scientific">freshwater metagenome</name>
    <dbReference type="NCBI Taxonomy" id="449393"/>
    <lineage>
        <taxon>unclassified sequences</taxon>
        <taxon>metagenomes</taxon>
        <taxon>ecological metagenomes</taxon>
    </lineage>
</organism>
<name>A0A6J7B6X4_9ZZZZ</name>